<sequence>MRAAPKAIREITGVRSDALPLDILTGNEPIVFKGLVANWPLVKAGRASVAAARDYLKSFHNGASVAVTLAAPEEGGRVFYNDDLSGPNFEQHMARLDIVLDKMVADMGNAQAPLAYVGSTTIDACLPGMRGENDIDLGARDALASIWIGGKSRIPAHYDLPDNVACVAVGRRRFTLFPPEQLPNLYVGPLDVTPAGQSVSVVDITNPDLERFPRFAEAWGAAQVAEMEPGDALFIPSMWWHHVESLDGFNVLINYWWRQSPAHMGPPVNVLFHALMAIRDLPPAQKAVWKGIFDHYVFDQPEGSLDHIPEGSRGVLGAMDERNAQRIRAFLQKRLSR</sequence>
<dbReference type="Pfam" id="PF13621">
    <property type="entry name" value="Cupin_8"/>
    <property type="match status" value="1"/>
</dbReference>
<dbReference type="InterPro" id="IPR003347">
    <property type="entry name" value="JmjC_dom"/>
</dbReference>
<accession>A0AAE9XS44</accession>
<name>A0AAE9XS44_9PROT</name>
<organism evidence="2 3">
    <name type="scientific">Gimibacter soli</name>
    <dbReference type="NCBI Taxonomy" id="3024400"/>
    <lineage>
        <taxon>Bacteria</taxon>
        <taxon>Pseudomonadati</taxon>
        <taxon>Pseudomonadota</taxon>
        <taxon>Alphaproteobacteria</taxon>
        <taxon>Kordiimonadales</taxon>
        <taxon>Temperatibacteraceae</taxon>
        <taxon>Gimibacter</taxon>
    </lineage>
</organism>
<dbReference type="PANTHER" id="PTHR12461">
    <property type="entry name" value="HYPOXIA-INDUCIBLE FACTOR 1 ALPHA INHIBITOR-RELATED"/>
    <property type="match status" value="1"/>
</dbReference>
<dbReference type="InterPro" id="IPR041667">
    <property type="entry name" value="Cupin_8"/>
</dbReference>
<dbReference type="AlphaFoldDB" id="A0AAE9XS44"/>
<dbReference type="Gene3D" id="2.60.120.650">
    <property type="entry name" value="Cupin"/>
    <property type="match status" value="1"/>
</dbReference>
<dbReference type="EMBL" id="CP116805">
    <property type="protein sequence ID" value="WCL55316.1"/>
    <property type="molecule type" value="Genomic_DNA"/>
</dbReference>
<reference evidence="2" key="1">
    <citation type="submission" date="2023-01" db="EMBL/GenBank/DDBJ databases">
        <title>The genome sequence of Kordiimonadaceae bacterium 6D33.</title>
        <authorList>
            <person name="Liu Y."/>
        </authorList>
    </citation>
    <scope>NUCLEOTIDE SEQUENCE</scope>
    <source>
        <strain evidence="2">6D33</strain>
    </source>
</reference>
<dbReference type="KEGG" id="gso:PH603_06035"/>
<proteinExistence type="predicted"/>
<keyword evidence="3" id="KW-1185">Reference proteome</keyword>
<evidence type="ECO:0000259" key="1">
    <source>
        <dbReference type="PROSITE" id="PS51184"/>
    </source>
</evidence>
<dbReference type="SUPFAM" id="SSF51197">
    <property type="entry name" value="Clavaminate synthase-like"/>
    <property type="match status" value="1"/>
</dbReference>
<protein>
    <submittedName>
        <fullName evidence="2">Cupin-like domain-containing protein</fullName>
    </submittedName>
</protein>
<dbReference type="RefSeq" id="WP_289505111.1">
    <property type="nucleotide sequence ID" value="NZ_CP116805.1"/>
</dbReference>
<dbReference type="PANTHER" id="PTHR12461:SF105">
    <property type="entry name" value="HYPOXIA-INDUCIBLE FACTOR 1-ALPHA INHIBITOR"/>
    <property type="match status" value="1"/>
</dbReference>
<dbReference type="Proteomes" id="UP001217500">
    <property type="component" value="Chromosome"/>
</dbReference>
<evidence type="ECO:0000313" key="2">
    <source>
        <dbReference type="EMBL" id="WCL55316.1"/>
    </source>
</evidence>
<dbReference type="PROSITE" id="PS51184">
    <property type="entry name" value="JMJC"/>
    <property type="match status" value="1"/>
</dbReference>
<dbReference type="SMART" id="SM00558">
    <property type="entry name" value="JmjC"/>
    <property type="match status" value="1"/>
</dbReference>
<feature type="domain" description="JmjC" evidence="1">
    <location>
        <begin position="115"/>
        <end position="272"/>
    </location>
</feature>
<evidence type="ECO:0000313" key="3">
    <source>
        <dbReference type="Proteomes" id="UP001217500"/>
    </source>
</evidence>
<gene>
    <name evidence="2" type="ORF">PH603_06035</name>
</gene>